<dbReference type="RefSeq" id="WP_187658759.1">
    <property type="nucleotide sequence ID" value="NZ_JACSOD020000330.1"/>
</dbReference>
<evidence type="ECO:0000313" key="1">
    <source>
        <dbReference type="EMBL" id="MBM6497946.1"/>
    </source>
</evidence>
<evidence type="ECO:0000313" key="2">
    <source>
        <dbReference type="Proteomes" id="UP000759529"/>
    </source>
</evidence>
<comment type="caution">
    <text evidence="1">The sequence shown here is derived from an EMBL/GenBank/DDBJ whole genome shotgun (WGS) entry which is preliminary data.</text>
</comment>
<accession>A0ABS2CSK6</accession>
<proteinExistence type="predicted"/>
<organism evidence="1 2">
    <name type="scientific">Flavobacterium macrobrachii</name>
    <dbReference type="NCBI Taxonomy" id="591204"/>
    <lineage>
        <taxon>Bacteria</taxon>
        <taxon>Pseudomonadati</taxon>
        <taxon>Bacteroidota</taxon>
        <taxon>Flavobacteriia</taxon>
        <taxon>Flavobacteriales</taxon>
        <taxon>Flavobacteriaceae</taxon>
        <taxon>Flavobacterium</taxon>
    </lineage>
</organism>
<gene>
    <name evidence="1" type="ORF">H9X54_001330</name>
</gene>
<protein>
    <submittedName>
        <fullName evidence="1">Uncharacterized protein</fullName>
    </submittedName>
</protein>
<dbReference type="EMBL" id="JACSOD020000330">
    <property type="protein sequence ID" value="MBM6497946.1"/>
    <property type="molecule type" value="Genomic_DNA"/>
</dbReference>
<dbReference type="Proteomes" id="UP000759529">
    <property type="component" value="Unassembled WGS sequence"/>
</dbReference>
<sequence length="299" mass="35720">METFNLHDRILGHSINNPEVKNFIDFFSLTLDIENDWSIDYNNREKGVYFVFEQKDKFENEFGSPKSIYTKDESELILKEISFENNYLEKRKDFDIQLPFNLKIGDSVDEIYQKIGKKPYEKDKGTSYDKAEYNYYFKIDDKKILIKLDEFIKFVWIRFWLISLSEKYVDELKKSLAKQNKNLNLENIETITNLKTKTPTKSWEIRMNEGDDIFNKEDIEFAQKVLETFIDTIYEATIQKKATKIYSAIKKVVVSFNRNGDYIETLEREELVNFIQDSVKLTGFAIEDNSDLTQQWREW</sequence>
<reference evidence="1 2" key="1">
    <citation type="submission" date="2021-02" db="EMBL/GenBank/DDBJ databases">
        <authorList>
            <person name="Jung H.S."/>
            <person name="Chun B.H."/>
            <person name="Jeon C.O."/>
        </authorList>
    </citation>
    <scope>NUCLEOTIDE SEQUENCE [LARGE SCALE GENOMIC DNA]</scope>
    <source>
        <strain evidence="1 2">LMG 25203</strain>
    </source>
</reference>
<name>A0ABS2CSK6_9FLAO</name>
<keyword evidence="2" id="KW-1185">Reference proteome</keyword>